<dbReference type="VEuPathDB" id="FungiDB:A1O9_03545"/>
<feature type="region of interest" description="Disordered" evidence="1">
    <location>
        <begin position="177"/>
        <end position="227"/>
    </location>
</feature>
<protein>
    <submittedName>
        <fullName evidence="2">Uncharacterized protein</fullName>
    </submittedName>
</protein>
<name>A0A072PRL1_9EURO</name>
<evidence type="ECO:0000313" key="2">
    <source>
        <dbReference type="EMBL" id="KEF61973.1"/>
    </source>
</evidence>
<dbReference type="STRING" id="1182545.A0A072PRL1"/>
<keyword evidence="3" id="KW-1185">Reference proteome</keyword>
<proteinExistence type="predicted"/>
<dbReference type="OrthoDB" id="5396104at2759"/>
<reference evidence="2 3" key="1">
    <citation type="submission" date="2013-03" db="EMBL/GenBank/DDBJ databases">
        <title>The Genome Sequence of Exophiala aquamarina CBS 119918.</title>
        <authorList>
            <consortium name="The Broad Institute Genomics Platform"/>
            <person name="Cuomo C."/>
            <person name="de Hoog S."/>
            <person name="Gorbushina A."/>
            <person name="Walker B."/>
            <person name="Young S.K."/>
            <person name="Zeng Q."/>
            <person name="Gargeya S."/>
            <person name="Fitzgerald M."/>
            <person name="Haas B."/>
            <person name="Abouelleil A."/>
            <person name="Allen A.W."/>
            <person name="Alvarado L."/>
            <person name="Arachchi H.M."/>
            <person name="Berlin A.M."/>
            <person name="Chapman S.B."/>
            <person name="Gainer-Dewar J."/>
            <person name="Goldberg J."/>
            <person name="Griggs A."/>
            <person name="Gujja S."/>
            <person name="Hansen M."/>
            <person name="Howarth C."/>
            <person name="Imamovic A."/>
            <person name="Ireland A."/>
            <person name="Larimer J."/>
            <person name="McCowan C."/>
            <person name="Murphy C."/>
            <person name="Pearson M."/>
            <person name="Poon T.W."/>
            <person name="Priest M."/>
            <person name="Roberts A."/>
            <person name="Saif S."/>
            <person name="Shea T."/>
            <person name="Sisk P."/>
            <person name="Sykes S."/>
            <person name="Wortman J."/>
            <person name="Nusbaum C."/>
            <person name="Birren B."/>
        </authorList>
    </citation>
    <scope>NUCLEOTIDE SEQUENCE [LARGE SCALE GENOMIC DNA]</scope>
    <source>
        <strain evidence="2 3">CBS 119918</strain>
    </source>
</reference>
<dbReference type="AlphaFoldDB" id="A0A072PRL1"/>
<dbReference type="Proteomes" id="UP000027920">
    <property type="component" value="Unassembled WGS sequence"/>
</dbReference>
<dbReference type="GeneID" id="25278479"/>
<feature type="region of interest" description="Disordered" evidence="1">
    <location>
        <begin position="255"/>
        <end position="276"/>
    </location>
</feature>
<comment type="caution">
    <text evidence="2">The sequence shown here is derived from an EMBL/GenBank/DDBJ whole genome shotgun (WGS) entry which is preliminary data.</text>
</comment>
<dbReference type="EMBL" id="AMGV01000002">
    <property type="protein sequence ID" value="KEF61973.1"/>
    <property type="molecule type" value="Genomic_DNA"/>
</dbReference>
<gene>
    <name evidence="2" type="ORF">A1O9_03545</name>
</gene>
<sequence length="310" mass="34815">MLSARPASLALSLPVEIASAYTSFSTDEGVRSPRTPTYLPQSPSTARLPAFDHTKILEDSSTALPKTQTTPVDLPPTPDQPLAWIWVCHLCHSRYPLGVTRRCLVDGHYYCSGEANQQNLRKKKKRQSCSSEFDYVAWREWGDWKRKALKLLMNPRVARGCENCVFPSQCRYPAEDEKKDQVSVERSAKATGEAATSVQITPEIGADALESKDDAKRSRSTSSSNENVSFEQILGNIFPEEKSINIDPCRKVTFKKKTQGKRKNSQKHNFASSTEREMAREAEHVKQLVGVDLWNNLEDIDLGNLKAKLD</sequence>
<dbReference type="RefSeq" id="XP_013264563.1">
    <property type="nucleotide sequence ID" value="XM_013409109.1"/>
</dbReference>
<organism evidence="2 3">
    <name type="scientific">Exophiala aquamarina CBS 119918</name>
    <dbReference type="NCBI Taxonomy" id="1182545"/>
    <lineage>
        <taxon>Eukaryota</taxon>
        <taxon>Fungi</taxon>
        <taxon>Dikarya</taxon>
        <taxon>Ascomycota</taxon>
        <taxon>Pezizomycotina</taxon>
        <taxon>Eurotiomycetes</taxon>
        <taxon>Chaetothyriomycetidae</taxon>
        <taxon>Chaetothyriales</taxon>
        <taxon>Herpotrichiellaceae</taxon>
        <taxon>Exophiala</taxon>
    </lineage>
</organism>
<feature type="compositionally biased region" description="Basic residues" evidence="1">
    <location>
        <begin position="255"/>
        <end position="266"/>
    </location>
</feature>
<dbReference type="HOGENOM" id="CLU_075599_0_0_1"/>
<accession>A0A072PRL1</accession>
<evidence type="ECO:0000256" key="1">
    <source>
        <dbReference type="SAM" id="MobiDB-lite"/>
    </source>
</evidence>
<feature type="compositionally biased region" description="Basic and acidic residues" evidence="1">
    <location>
        <begin position="177"/>
        <end position="188"/>
    </location>
</feature>
<evidence type="ECO:0000313" key="3">
    <source>
        <dbReference type="Proteomes" id="UP000027920"/>
    </source>
</evidence>